<dbReference type="InterPro" id="IPR035500">
    <property type="entry name" value="NHR-like_dom_sf"/>
</dbReference>
<protein>
    <recommendedName>
        <fullName evidence="9">Estrogen receptor beta</fullName>
    </recommendedName>
</protein>
<feature type="region of interest" description="Disordered" evidence="6">
    <location>
        <begin position="129"/>
        <end position="160"/>
    </location>
</feature>
<dbReference type="SUPFAM" id="SSF48508">
    <property type="entry name" value="Nuclear receptor ligand-binding domain"/>
    <property type="match status" value="1"/>
</dbReference>
<dbReference type="AlphaFoldDB" id="A0A8T2NJK5"/>
<evidence type="ECO:0000313" key="7">
    <source>
        <dbReference type="EMBL" id="KAG9336607.1"/>
    </source>
</evidence>
<evidence type="ECO:0000256" key="4">
    <source>
        <dbReference type="ARBA" id="ARBA00023170"/>
    </source>
</evidence>
<evidence type="ECO:0000256" key="3">
    <source>
        <dbReference type="ARBA" id="ARBA00023163"/>
    </source>
</evidence>
<keyword evidence="2" id="KW-0238">DNA-binding</keyword>
<proteinExistence type="predicted"/>
<dbReference type="EMBL" id="JAFBMS010000102">
    <property type="protein sequence ID" value="KAG9336607.1"/>
    <property type="molecule type" value="Genomic_DNA"/>
</dbReference>
<keyword evidence="3" id="KW-0804">Transcription</keyword>
<evidence type="ECO:0000256" key="5">
    <source>
        <dbReference type="ARBA" id="ARBA00023242"/>
    </source>
</evidence>
<sequence>MALPFCVHGKDLCTTSTENREELESRNKLLHMLDSVTDALVWTIAKRGLTFQQQSTRLAHLLMLLAHIRHVRYSGRLHCSKAPHGLTFHLPSNKGMEHLSNMKRKNMVPLYDLLLEMLDANTMHSSRMYATYSQPPPGPQASESQLEQQPSHSGPSSILD</sequence>
<organism evidence="7 8">
    <name type="scientific">Albula glossodonta</name>
    <name type="common">roundjaw bonefish</name>
    <dbReference type="NCBI Taxonomy" id="121402"/>
    <lineage>
        <taxon>Eukaryota</taxon>
        <taxon>Metazoa</taxon>
        <taxon>Chordata</taxon>
        <taxon>Craniata</taxon>
        <taxon>Vertebrata</taxon>
        <taxon>Euteleostomi</taxon>
        <taxon>Actinopterygii</taxon>
        <taxon>Neopterygii</taxon>
        <taxon>Teleostei</taxon>
        <taxon>Albuliformes</taxon>
        <taxon>Albulidae</taxon>
        <taxon>Albula</taxon>
    </lineage>
</organism>
<keyword evidence="8" id="KW-1185">Reference proteome</keyword>
<feature type="compositionally biased region" description="Polar residues" evidence="6">
    <location>
        <begin position="141"/>
        <end position="160"/>
    </location>
</feature>
<dbReference type="OrthoDB" id="8955569at2759"/>
<evidence type="ECO:0000256" key="6">
    <source>
        <dbReference type="SAM" id="MobiDB-lite"/>
    </source>
</evidence>
<reference evidence="7" key="1">
    <citation type="thesis" date="2021" institute="BYU ScholarsArchive" country="Provo, UT, USA">
        <title>Applications of and Algorithms for Genome Assembly and Genomic Analyses with an Emphasis on Marine Teleosts.</title>
        <authorList>
            <person name="Pickett B.D."/>
        </authorList>
    </citation>
    <scope>NUCLEOTIDE SEQUENCE</scope>
    <source>
        <strain evidence="7">HI-2016</strain>
    </source>
</reference>
<accession>A0A8T2NJK5</accession>
<dbReference type="GO" id="GO:0003677">
    <property type="term" value="F:DNA binding"/>
    <property type="evidence" value="ECO:0007669"/>
    <property type="project" value="UniProtKB-KW"/>
</dbReference>
<keyword evidence="5" id="KW-0539">Nucleus</keyword>
<evidence type="ECO:0000256" key="2">
    <source>
        <dbReference type="ARBA" id="ARBA00023125"/>
    </source>
</evidence>
<evidence type="ECO:0000313" key="8">
    <source>
        <dbReference type="Proteomes" id="UP000824540"/>
    </source>
</evidence>
<name>A0A8T2NJK5_9TELE</name>
<keyword evidence="1" id="KW-0805">Transcription regulation</keyword>
<dbReference type="Gene3D" id="1.10.565.10">
    <property type="entry name" value="Retinoid X Receptor"/>
    <property type="match status" value="1"/>
</dbReference>
<dbReference type="Proteomes" id="UP000824540">
    <property type="component" value="Unassembled WGS sequence"/>
</dbReference>
<gene>
    <name evidence="7" type="ORF">JZ751_002954</name>
</gene>
<evidence type="ECO:0000256" key="1">
    <source>
        <dbReference type="ARBA" id="ARBA00023015"/>
    </source>
</evidence>
<evidence type="ECO:0008006" key="9">
    <source>
        <dbReference type="Google" id="ProtNLM"/>
    </source>
</evidence>
<comment type="caution">
    <text evidence="7">The sequence shown here is derived from an EMBL/GenBank/DDBJ whole genome shotgun (WGS) entry which is preliminary data.</text>
</comment>
<keyword evidence="4" id="KW-0675">Receptor</keyword>
<dbReference type="PANTHER" id="PTHR48092">
    <property type="entry name" value="KNIRPS-RELATED PROTEIN-RELATED"/>
    <property type="match status" value="1"/>
</dbReference>
<dbReference type="InterPro" id="IPR050200">
    <property type="entry name" value="Nuclear_hormone_rcpt_NR3"/>
</dbReference>